<keyword evidence="3" id="KW-1003">Cell membrane</keyword>
<dbReference type="Proteomes" id="UP000594380">
    <property type="component" value="Unassembled WGS sequence"/>
</dbReference>
<evidence type="ECO:0000256" key="4">
    <source>
        <dbReference type="ARBA" id="ARBA00022519"/>
    </source>
</evidence>
<keyword evidence="5" id="KW-0547">Nucleotide-binding</keyword>
<dbReference type="InterPro" id="IPR027417">
    <property type="entry name" value="P-loop_NTPase"/>
</dbReference>
<evidence type="ECO:0000259" key="7">
    <source>
        <dbReference type="PROSITE" id="PS50893"/>
    </source>
</evidence>
<dbReference type="Gene3D" id="3.40.50.300">
    <property type="entry name" value="P-loop containing nucleotide triphosphate hydrolases"/>
    <property type="match status" value="1"/>
</dbReference>
<dbReference type="EMBL" id="JAALDK010000002">
    <property type="protein sequence ID" value="NUY04463.1"/>
    <property type="molecule type" value="Genomic_DNA"/>
</dbReference>
<dbReference type="InterPro" id="IPR013563">
    <property type="entry name" value="Oligopep_ABC_C"/>
</dbReference>
<dbReference type="InterPro" id="IPR003439">
    <property type="entry name" value="ABC_transporter-like_ATP-bd"/>
</dbReference>
<dbReference type="GO" id="GO:0016887">
    <property type="term" value="F:ATP hydrolysis activity"/>
    <property type="evidence" value="ECO:0007669"/>
    <property type="project" value="InterPro"/>
</dbReference>
<dbReference type="PROSITE" id="PS00211">
    <property type="entry name" value="ABC_TRANSPORTER_1"/>
    <property type="match status" value="1"/>
</dbReference>
<dbReference type="RefSeq" id="WP_176111009.1">
    <property type="nucleotide sequence ID" value="NZ_JAALDK010000002.1"/>
</dbReference>
<keyword evidence="2" id="KW-0813">Transport</keyword>
<accession>A0A7Y6K6T0</accession>
<dbReference type="GeneID" id="301105229"/>
<comment type="similarity">
    <text evidence="1">Belongs to the ABC transporter superfamily.</text>
</comment>
<dbReference type="Pfam" id="PF08352">
    <property type="entry name" value="oligo_HPY"/>
    <property type="match status" value="1"/>
</dbReference>
<dbReference type="PANTHER" id="PTHR43776">
    <property type="entry name" value="TRANSPORT ATP-BINDING PROTEIN"/>
    <property type="match status" value="1"/>
</dbReference>
<dbReference type="PROSITE" id="PS50893">
    <property type="entry name" value="ABC_TRANSPORTER_2"/>
    <property type="match status" value="1"/>
</dbReference>
<keyword evidence="4" id="KW-0997">Cell inner membrane</keyword>
<name>A0A7Y6K6T0_9BURK</name>
<comment type="caution">
    <text evidence="8">The sequence shown here is derived from an EMBL/GenBank/DDBJ whole genome shotgun (WGS) entry which is preliminary data.</text>
</comment>
<evidence type="ECO:0000313" key="9">
    <source>
        <dbReference type="Proteomes" id="UP000594380"/>
    </source>
</evidence>
<dbReference type="InterPro" id="IPR003593">
    <property type="entry name" value="AAA+_ATPase"/>
</dbReference>
<dbReference type="InterPro" id="IPR017871">
    <property type="entry name" value="ABC_transporter-like_CS"/>
</dbReference>
<reference evidence="8 9" key="1">
    <citation type="submission" date="2020-02" db="EMBL/GenBank/DDBJ databases">
        <title>Paraburkholderia simonii sp. nov. and Paraburkholderia youngii sp. nov. Brazilian and Mexican Mimosa-associated rhizobia.</title>
        <authorList>
            <person name="Mavima L."/>
            <person name="Beukes C.W."/>
            <person name="Chan W.Y."/>
            <person name="Palmer M."/>
            <person name="De Meyer S.E."/>
            <person name="James E.K."/>
            <person name="Venter S.N."/>
            <person name="Steenkamp E.T."/>
        </authorList>
    </citation>
    <scope>NUCLEOTIDE SEQUENCE [LARGE SCALE GENOMIC DNA]</scope>
    <source>
        <strain evidence="8 9">JPY169</strain>
    </source>
</reference>
<evidence type="ECO:0000256" key="3">
    <source>
        <dbReference type="ARBA" id="ARBA00022475"/>
    </source>
</evidence>
<dbReference type="GO" id="GO:0005524">
    <property type="term" value="F:ATP binding"/>
    <property type="evidence" value="ECO:0007669"/>
    <property type="project" value="UniProtKB-KW"/>
</dbReference>
<dbReference type="InterPro" id="IPR050319">
    <property type="entry name" value="ABC_transp_ATP-bind"/>
</dbReference>
<evidence type="ECO:0000256" key="6">
    <source>
        <dbReference type="ARBA" id="ARBA00022840"/>
    </source>
</evidence>
<dbReference type="GO" id="GO:0015833">
    <property type="term" value="P:peptide transport"/>
    <property type="evidence" value="ECO:0007669"/>
    <property type="project" value="InterPro"/>
</dbReference>
<dbReference type="GO" id="GO:0055085">
    <property type="term" value="P:transmembrane transport"/>
    <property type="evidence" value="ECO:0007669"/>
    <property type="project" value="UniProtKB-ARBA"/>
</dbReference>
<gene>
    <name evidence="8" type="ORF">G5S42_33280</name>
</gene>
<evidence type="ECO:0000313" key="8">
    <source>
        <dbReference type="EMBL" id="NUY04463.1"/>
    </source>
</evidence>
<evidence type="ECO:0000256" key="1">
    <source>
        <dbReference type="ARBA" id="ARBA00005417"/>
    </source>
</evidence>
<protein>
    <submittedName>
        <fullName evidence="8">ATP-binding cassette domain-containing protein</fullName>
    </submittedName>
</protein>
<dbReference type="SMART" id="SM00382">
    <property type="entry name" value="AAA"/>
    <property type="match status" value="1"/>
</dbReference>
<feature type="domain" description="ABC transporter" evidence="7">
    <location>
        <begin position="11"/>
        <end position="262"/>
    </location>
</feature>
<dbReference type="SUPFAM" id="SSF52540">
    <property type="entry name" value="P-loop containing nucleoside triphosphate hydrolases"/>
    <property type="match status" value="1"/>
</dbReference>
<dbReference type="NCBIfam" id="TIGR01727">
    <property type="entry name" value="oligo_HPY"/>
    <property type="match status" value="1"/>
</dbReference>
<dbReference type="CDD" id="cd03257">
    <property type="entry name" value="ABC_NikE_OppD_transporters"/>
    <property type="match status" value="1"/>
</dbReference>
<dbReference type="PANTHER" id="PTHR43776:SF7">
    <property type="entry name" value="D,D-DIPEPTIDE TRANSPORT ATP-BINDING PROTEIN DDPF-RELATED"/>
    <property type="match status" value="1"/>
</dbReference>
<dbReference type="AlphaFoldDB" id="A0A7Y6K6T0"/>
<keyword evidence="4" id="KW-0472">Membrane</keyword>
<evidence type="ECO:0000256" key="2">
    <source>
        <dbReference type="ARBA" id="ARBA00022448"/>
    </source>
</evidence>
<dbReference type="Pfam" id="PF00005">
    <property type="entry name" value="ABC_tran"/>
    <property type="match status" value="1"/>
</dbReference>
<organism evidence="8 9">
    <name type="scientific">Paraburkholderia youngii</name>
    <dbReference type="NCBI Taxonomy" id="2782701"/>
    <lineage>
        <taxon>Bacteria</taxon>
        <taxon>Pseudomonadati</taxon>
        <taxon>Pseudomonadota</taxon>
        <taxon>Betaproteobacteria</taxon>
        <taxon>Burkholderiales</taxon>
        <taxon>Burkholderiaceae</taxon>
        <taxon>Paraburkholderia</taxon>
    </lineage>
</organism>
<proteinExistence type="inferred from homology"/>
<evidence type="ECO:0000256" key="5">
    <source>
        <dbReference type="ARBA" id="ARBA00022741"/>
    </source>
</evidence>
<keyword evidence="6 8" id="KW-0067">ATP-binding</keyword>
<sequence>MNTQASPVAAIEVTGLGRAFAVRSGLLSRTRDLQAVVDVSFVLPKGGTFGLVGESGSGKSTLAKIVLGAETASCGEVRVGERMFGKGASAEDLRWRQRSVQAVLQDPSASLDPQMTVADIVLEPLRIQRSGFARAALEGRLDTLLAQAGLPAGFKHRRPAELSGGQRQRVAIARALAPEPEILVLDEPVSALDVSIQAQVLNLLKDLQETLGLSFLLISHDLAVVAYMSSHIGVLYLGRLMEQGTRDDIVERAAHPYTHALIAASEPDALHVQAVGGDMPSPLSPPSGCVFHTRCPVAREVCRVQAPPVHQLSATHRVTCHFPVASHLPILPA</sequence>